<reference evidence="1" key="1">
    <citation type="submission" date="2021-01" db="EMBL/GenBank/DDBJ databases">
        <authorList>
            <person name="Corre E."/>
            <person name="Pelletier E."/>
            <person name="Niang G."/>
            <person name="Scheremetjew M."/>
            <person name="Finn R."/>
            <person name="Kale V."/>
            <person name="Holt S."/>
            <person name="Cochrane G."/>
            <person name="Meng A."/>
            <person name="Brown T."/>
            <person name="Cohen L."/>
        </authorList>
    </citation>
    <scope>NUCLEOTIDE SEQUENCE</scope>
    <source>
        <strain evidence="1">DIVA3 518/3/11/1/6</strain>
    </source>
</reference>
<gene>
    <name evidence="1" type="ORF">VSP0166_LOCUS3804</name>
</gene>
<dbReference type="Gene3D" id="3.90.550.10">
    <property type="entry name" value="Spore Coat Polysaccharide Biosynthesis Protein SpsA, Chain A"/>
    <property type="match status" value="1"/>
</dbReference>
<dbReference type="PANTHER" id="PTHR33604">
    <property type="entry name" value="OSJNBA0004B13.7 PROTEIN"/>
    <property type="match status" value="1"/>
</dbReference>
<name>A0A7S4HRK7_9EUKA</name>
<dbReference type="InterPro" id="IPR029044">
    <property type="entry name" value="Nucleotide-diphossugar_trans"/>
</dbReference>
<organism evidence="1">
    <name type="scientific">Vannella robusta</name>
    <dbReference type="NCBI Taxonomy" id="1487602"/>
    <lineage>
        <taxon>Eukaryota</taxon>
        <taxon>Amoebozoa</taxon>
        <taxon>Discosea</taxon>
        <taxon>Flabellinia</taxon>
        <taxon>Vannellidae</taxon>
        <taxon>Vannella</taxon>
    </lineage>
</organism>
<sequence>MPEVLEGWKRLINVQHKFLLANRNTKEPLMHSESYLLNHIIQEMDISALELNQDLFANGIHFFQQKIPQQHGIRPAVVHSDLMNGILAKRTLLKRRAMWMISDRGEQCPLLSEKNAALSSSNDSQPLIAIKLLTFNRPKSLLRCLLSLRDAAYMGREVPLDIFVDYDTASASYPSATIQICDEFYWPYGSKRIHYRSENRGIIGQWVEAWYPPLDVIHSTHKEFAFFVEDDIEVSPFYYRWLVSAVEAYYLTSSVDTRNLFGISLQEIQLKLSTYPLPFPVDQFPTNQSLLYQLPSTWGVLYTPSHWKTFRIWYELQVRKNQATLNASNKTIEQVWEDPHLYESLAPFIPGNLITNEWNQLSKGKLFLAWLTRFVVERGGYYLYPQLPNRALIINHQEKGIFQGEAAGPNSLMLRYEEEINLSKRPLYSMSPLESLQIVDVCGNPTTRELLKLTQLQVICT</sequence>
<proteinExistence type="predicted"/>
<dbReference type="EMBL" id="HBKP01005333">
    <property type="protein sequence ID" value="CAE2207288.1"/>
    <property type="molecule type" value="Transcribed_RNA"/>
</dbReference>
<dbReference type="PANTHER" id="PTHR33604:SF3">
    <property type="entry name" value="OSJNBA0004B13.7 PROTEIN"/>
    <property type="match status" value="1"/>
</dbReference>
<evidence type="ECO:0000313" key="1">
    <source>
        <dbReference type="EMBL" id="CAE2207288.1"/>
    </source>
</evidence>
<dbReference type="AlphaFoldDB" id="A0A7S4HRK7"/>
<protein>
    <submittedName>
        <fullName evidence="1">Uncharacterized protein</fullName>
    </submittedName>
</protein>
<dbReference type="SUPFAM" id="SSF53448">
    <property type="entry name" value="Nucleotide-diphospho-sugar transferases"/>
    <property type="match status" value="1"/>
</dbReference>
<accession>A0A7S4HRK7</accession>